<comment type="caution">
    <text evidence="2">The sequence shown here is derived from an EMBL/GenBank/DDBJ whole genome shotgun (WGS) entry which is preliminary data.</text>
</comment>
<reference evidence="2 3" key="1">
    <citation type="submission" date="2020-05" db="EMBL/GenBank/DDBJ databases">
        <title>WGS assembly of Panicum virgatum.</title>
        <authorList>
            <person name="Lovell J.T."/>
            <person name="Jenkins J."/>
            <person name="Shu S."/>
            <person name="Juenger T.E."/>
            <person name="Schmutz J."/>
        </authorList>
    </citation>
    <scope>NUCLEOTIDE SEQUENCE [LARGE SCALE GENOMIC DNA]</scope>
    <source>
        <strain evidence="3">cv. AP13</strain>
    </source>
</reference>
<accession>A0A8T0PJW5</accession>
<dbReference type="PANTHER" id="PTHR47851">
    <property type="entry name" value="OS06G0588700 PROTEIN-RELATED"/>
    <property type="match status" value="1"/>
</dbReference>
<keyword evidence="3" id="KW-1185">Reference proteome</keyword>
<proteinExistence type="predicted"/>
<evidence type="ECO:0000256" key="1">
    <source>
        <dbReference type="SAM" id="MobiDB-lite"/>
    </source>
</evidence>
<evidence type="ECO:0000313" key="2">
    <source>
        <dbReference type="EMBL" id="KAG2562243.1"/>
    </source>
</evidence>
<feature type="compositionally biased region" description="Pro residues" evidence="1">
    <location>
        <begin position="1"/>
        <end position="12"/>
    </location>
</feature>
<feature type="compositionally biased region" description="Acidic residues" evidence="1">
    <location>
        <begin position="35"/>
        <end position="44"/>
    </location>
</feature>
<evidence type="ECO:0000313" key="3">
    <source>
        <dbReference type="Proteomes" id="UP000823388"/>
    </source>
</evidence>
<organism evidence="2 3">
    <name type="scientific">Panicum virgatum</name>
    <name type="common">Blackwell switchgrass</name>
    <dbReference type="NCBI Taxonomy" id="38727"/>
    <lineage>
        <taxon>Eukaryota</taxon>
        <taxon>Viridiplantae</taxon>
        <taxon>Streptophyta</taxon>
        <taxon>Embryophyta</taxon>
        <taxon>Tracheophyta</taxon>
        <taxon>Spermatophyta</taxon>
        <taxon>Magnoliopsida</taxon>
        <taxon>Liliopsida</taxon>
        <taxon>Poales</taxon>
        <taxon>Poaceae</taxon>
        <taxon>PACMAD clade</taxon>
        <taxon>Panicoideae</taxon>
        <taxon>Panicodae</taxon>
        <taxon>Paniceae</taxon>
        <taxon>Panicinae</taxon>
        <taxon>Panicum</taxon>
        <taxon>Panicum sect. Hiantes</taxon>
    </lineage>
</organism>
<dbReference type="Proteomes" id="UP000823388">
    <property type="component" value="Chromosome 8K"/>
</dbReference>
<dbReference type="EMBL" id="CM029051">
    <property type="protein sequence ID" value="KAG2562243.1"/>
    <property type="molecule type" value="Genomic_DNA"/>
</dbReference>
<name>A0A8T0PJW5_PANVG</name>
<sequence length="158" mass="17463">MSSNPIIPPSGDAPPHIGLDDNDEENDMGANIDSDNGDNGDEVLEVSPAPDNAKRKAHIILEKPNKKPKSTTALVIQEHISKISESAQSFVSSRQAGITIEQVMEHVIACGADLGSDEHFVASELFVKKEQREMFMTIPTNEARFNWLKRKYDMIFGK</sequence>
<dbReference type="PANTHER" id="PTHR47851:SF1">
    <property type="entry name" value="OS06G0588700 PROTEIN"/>
    <property type="match status" value="1"/>
</dbReference>
<gene>
    <name evidence="2" type="ORF">PVAP13_8KG265401</name>
</gene>
<protein>
    <submittedName>
        <fullName evidence="2">Uncharacterized protein</fullName>
    </submittedName>
</protein>
<feature type="region of interest" description="Disordered" evidence="1">
    <location>
        <begin position="1"/>
        <end position="54"/>
    </location>
</feature>
<dbReference type="AlphaFoldDB" id="A0A8T0PJW5"/>